<dbReference type="GO" id="GO:0005634">
    <property type="term" value="C:nucleus"/>
    <property type="evidence" value="ECO:0007669"/>
    <property type="project" value="UniProtKB-SubCell"/>
</dbReference>
<dbReference type="OrthoDB" id="2505440at2759"/>
<evidence type="ECO:0000256" key="7">
    <source>
        <dbReference type="SAM" id="MobiDB-lite"/>
    </source>
</evidence>
<dbReference type="Proteomes" id="UP000282613">
    <property type="component" value="Unassembled WGS sequence"/>
</dbReference>
<evidence type="ECO:0000256" key="1">
    <source>
        <dbReference type="ARBA" id="ARBA00004123"/>
    </source>
</evidence>
<dbReference type="InterPro" id="IPR045125">
    <property type="entry name" value="Sub1/Tcp4-like"/>
</dbReference>
<dbReference type="Pfam" id="PF02229">
    <property type="entry name" value="PC4"/>
    <property type="match status" value="1"/>
</dbReference>
<protein>
    <submittedName>
        <fullName evidence="11">PC4 domain-containing protein</fullName>
    </submittedName>
</protein>
<feature type="compositionally biased region" description="Polar residues" evidence="7">
    <location>
        <begin position="29"/>
        <end position="41"/>
    </location>
</feature>
<accession>A0A0R3W3J4</accession>
<feature type="region of interest" description="Disordered" evidence="7">
    <location>
        <begin position="1"/>
        <end position="48"/>
    </location>
</feature>
<dbReference type="GO" id="GO:0060261">
    <property type="term" value="P:positive regulation of transcription initiation by RNA polymerase II"/>
    <property type="evidence" value="ECO:0007669"/>
    <property type="project" value="InterPro"/>
</dbReference>
<comment type="similarity">
    <text evidence="2">Belongs to the transcriptional coactivator PC4 family.</text>
</comment>
<dbReference type="AlphaFoldDB" id="A0A0R3W3J4"/>
<dbReference type="PANTHER" id="PTHR13215">
    <property type="entry name" value="RNA POLYMERASE II TRANSCRIPTIONAL COACTIVATOR"/>
    <property type="match status" value="1"/>
</dbReference>
<dbReference type="WBParaSite" id="TASK_0000449101-mRNA-1">
    <property type="protein sequence ID" value="TASK_0000449101-mRNA-1"/>
    <property type="gene ID" value="TASK_0000449101"/>
</dbReference>
<reference evidence="11" key="1">
    <citation type="submission" date="2017-02" db="UniProtKB">
        <authorList>
            <consortium name="WormBaseParasite"/>
        </authorList>
    </citation>
    <scope>IDENTIFICATION</scope>
</reference>
<feature type="compositionally biased region" description="Low complexity" evidence="7">
    <location>
        <begin position="9"/>
        <end position="21"/>
    </location>
</feature>
<dbReference type="Gene3D" id="2.30.31.10">
    <property type="entry name" value="Transcriptional Coactivator Pc4, Chain A"/>
    <property type="match status" value="1"/>
</dbReference>
<evidence type="ECO:0000256" key="5">
    <source>
        <dbReference type="ARBA" id="ARBA00023163"/>
    </source>
</evidence>
<evidence type="ECO:0000256" key="2">
    <source>
        <dbReference type="ARBA" id="ARBA00009001"/>
    </source>
</evidence>
<name>A0A0R3W3J4_TAEAS</name>
<keyword evidence="5" id="KW-0804">Transcription</keyword>
<dbReference type="GO" id="GO:0003713">
    <property type="term" value="F:transcription coactivator activity"/>
    <property type="evidence" value="ECO:0007669"/>
    <property type="project" value="InterPro"/>
</dbReference>
<dbReference type="InterPro" id="IPR003173">
    <property type="entry name" value="PC4_C"/>
</dbReference>
<evidence type="ECO:0000313" key="11">
    <source>
        <dbReference type="WBParaSite" id="TASK_0000449101-mRNA-1"/>
    </source>
</evidence>
<dbReference type="SUPFAM" id="SSF54447">
    <property type="entry name" value="ssDNA-binding transcriptional regulator domain"/>
    <property type="match status" value="1"/>
</dbReference>
<evidence type="ECO:0000256" key="3">
    <source>
        <dbReference type="ARBA" id="ARBA00023015"/>
    </source>
</evidence>
<keyword evidence="10" id="KW-1185">Reference proteome</keyword>
<proteinExistence type="inferred from homology"/>
<sequence>MSSSKRGATSNNDSDTSLSSLEDQPPTKQPKSSNSINSERSANGDKIIDLTGKKYVSVRSFRNRVFVDIREYYEDKNGGGLKPGKKGISLNSEQWENLKNLVEAIDSDIKGKNP</sequence>
<evidence type="ECO:0000313" key="10">
    <source>
        <dbReference type="Proteomes" id="UP000282613"/>
    </source>
</evidence>
<keyword evidence="4" id="KW-0238">DNA-binding</keyword>
<keyword evidence="6" id="KW-0539">Nucleus</keyword>
<evidence type="ECO:0000313" key="9">
    <source>
        <dbReference type="EMBL" id="VDK33516.1"/>
    </source>
</evidence>
<feature type="domain" description="Transcriptional coactivator p15 (PC4) C-terminal" evidence="8">
    <location>
        <begin position="49"/>
        <end position="100"/>
    </location>
</feature>
<keyword evidence="3" id="KW-0805">Transcription regulation</keyword>
<reference evidence="9 10" key="2">
    <citation type="submission" date="2018-11" db="EMBL/GenBank/DDBJ databases">
        <authorList>
            <consortium name="Pathogen Informatics"/>
        </authorList>
    </citation>
    <scope>NUCLEOTIDE SEQUENCE [LARGE SCALE GENOMIC DNA]</scope>
</reference>
<gene>
    <name evidence="9" type="ORF">TASK_LOCUS4492</name>
</gene>
<dbReference type="EMBL" id="UYRS01018351">
    <property type="protein sequence ID" value="VDK33516.1"/>
    <property type="molecule type" value="Genomic_DNA"/>
</dbReference>
<evidence type="ECO:0000256" key="4">
    <source>
        <dbReference type="ARBA" id="ARBA00023125"/>
    </source>
</evidence>
<dbReference type="InterPro" id="IPR009044">
    <property type="entry name" value="ssDNA-bd_transcriptional_reg"/>
</dbReference>
<evidence type="ECO:0000259" key="8">
    <source>
        <dbReference type="Pfam" id="PF02229"/>
    </source>
</evidence>
<evidence type="ECO:0000256" key="6">
    <source>
        <dbReference type="ARBA" id="ARBA00023242"/>
    </source>
</evidence>
<comment type="subcellular location">
    <subcellularLocation>
        <location evidence="1">Nucleus</location>
    </subcellularLocation>
</comment>
<organism evidence="11">
    <name type="scientific">Taenia asiatica</name>
    <name type="common">Asian tapeworm</name>
    <dbReference type="NCBI Taxonomy" id="60517"/>
    <lineage>
        <taxon>Eukaryota</taxon>
        <taxon>Metazoa</taxon>
        <taxon>Spiralia</taxon>
        <taxon>Lophotrochozoa</taxon>
        <taxon>Platyhelminthes</taxon>
        <taxon>Cestoda</taxon>
        <taxon>Eucestoda</taxon>
        <taxon>Cyclophyllidea</taxon>
        <taxon>Taeniidae</taxon>
        <taxon>Taenia</taxon>
    </lineage>
</organism>
<dbReference type="GO" id="GO:0003677">
    <property type="term" value="F:DNA binding"/>
    <property type="evidence" value="ECO:0007669"/>
    <property type="project" value="UniProtKB-KW"/>
</dbReference>
<dbReference type="STRING" id="60517.A0A0R3W3J4"/>